<proteinExistence type="predicted"/>
<dbReference type="EMBL" id="GBXM01033860">
    <property type="protein sequence ID" value="JAH74717.1"/>
    <property type="molecule type" value="Transcribed_RNA"/>
</dbReference>
<protein>
    <submittedName>
        <fullName evidence="2">Uncharacterized protein</fullName>
    </submittedName>
</protein>
<reference evidence="2" key="2">
    <citation type="journal article" date="2015" name="Fish Shellfish Immunol.">
        <title>Early steps in the European eel (Anguilla anguilla)-Vibrio vulnificus interaction in the gills: Role of the RtxA13 toxin.</title>
        <authorList>
            <person name="Callol A."/>
            <person name="Pajuelo D."/>
            <person name="Ebbesson L."/>
            <person name="Teles M."/>
            <person name="MacKenzie S."/>
            <person name="Amaro C."/>
        </authorList>
    </citation>
    <scope>NUCLEOTIDE SEQUENCE</scope>
</reference>
<keyword evidence="1" id="KW-0472">Membrane</keyword>
<sequence>MGIHIPHKSHGYLHCTMNVQAVFTSVLTRPVMLAIVLFFLISCSVHPDLKELKTAL</sequence>
<feature type="transmembrane region" description="Helical" evidence="1">
    <location>
        <begin position="21"/>
        <end position="41"/>
    </location>
</feature>
<reference evidence="2" key="1">
    <citation type="submission" date="2014-11" db="EMBL/GenBank/DDBJ databases">
        <authorList>
            <person name="Amaro Gonzalez C."/>
        </authorList>
    </citation>
    <scope>NUCLEOTIDE SEQUENCE</scope>
</reference>
<dbReference type="AlphaFoldDB" id="A0A0E9V9I5"/>
<evidence type="ECO:0000256" key="1">
    <source>
        <dbReference type="SAM" id="Phobius"/>
    </source>
</evidence>
<evidence type="ECO:0000313" key="2">
    <source>
        <dbReference type="EMBL" id="JAH74717.1"/>
    </source>
</evidence>
<keyword evidence="1" id="KW-0812">Transmembrane</keyword>
<keyword evidence="1" id="KW-1133">Transmembrane helix</keyword>
<organism evidence="2">
    <name type="scientific">Anguilla anguilla</name>
    <name type="common">European freshwater eel</name>
    <name type="synonym">Muraena anguilla</name>
    <dbReference type="NCBI Taxonomy" id="7936"/>
    <lineage>
        <taxon>Eukaryota</taxon>
        <taxon>Metazoa</taxon>
        <taxon>Chordata</taxon>
        <taxon>Craniata</taxon>
        <taxon>Vertebrata</taxon>
        <taxon>Euteleostomi</taxon>
        <taxon>Actinopterygii</taxon>
        <taxon>Neopterygii</taxon>
        <taxon>Teleostei</taxon>
        <taxon>Anguilliformes</taxon>
        <taxon>Anguillidae</taxon>
        <taxon>Anguilla</taxon>
    </lineage>
</organism>
<accession>A0A0E9V9I5</accession>
<name>A0A0E9V9I5_ANGAN</name>